<reference evidence="4" key="1">
    <citation type="journal article" date="2014" name="Int. J. Syst. Evol. Microbiol.">
        <title>Complete genome sequence of Corynebacterium casei LMG S-19264T (=DSM 44701T), isolated from a smear-ripened cheese.</title>
        <authorList>
            <consortium name="US DOE Joint Genome Institute (JGI-PGF)"/>
            <person name="Walter F."/>
            <person name="Albersmeier A."/>
            <person name="Kalinowski J."/>
            <person name="Ruckert C."/>
        </authorList>
    </citation>
    <scope>NUCLEOTIDE SEQUENCE</scope>
    <source>
        <strain evidence="4">CGMCC 1.15082</strain>
    </source>
</reference>
<proteinExistence type="predicted"/>
<feature type="domain" description="Phage tail tape measure protein" evidence="3">
    <location>
        <begin position="153"/>
        <end position="330"/>
    </location>
</feature>
<dbReference type="AlphaFoldDB" id="A0A916SHQ8"/>
<evidence type="ECO:0000259" key="3">
    <source>
        <dbReference type="Pfam" id="PF10145"/>
    </source>
</evidence>
<keyword evidence="2" id="KW-0472">Membrane</keyword>
<keyword evidence="2" id="KW-0812">Transmembrane</keyword>
<evidence type="ECO:0000256" key="2">
    <source>
        <dbReference type="SAM" id="Phobius"/>
    </source>
</evidence>
<dbReference type="RefSeq" id="WP_188825106.1">
    <property type="nucleotide sequence ID" value="NZ_BMHH01000013.1"/>
</dbReference>
<organism evidence="4 5">
    <name type="scientific">Brucella endophytica</name>
    <dbReference type="NCBI Taxonomy" id="1963359"/>
    <lineage>
        <taxon>Bacteria</taxon>
        <taxon>Pseudomonadati</taxon>
        <taxon>Pseudomonadota</taxon>
        <taxon>Alphaproteobacteria</taxon>
        <taxon>Hyphomicrobiales</taxon>
        <taxon>Brucellaceae</taxon>
        <taxon>Brucella/Ochrobactrum group</taxon>
        <taxon>Brucella</taxon>
    </lineage>
</organism>
<dbReference type="NCBIfam" id="TIGR01760">
    <property type="entry name" value="tape_meas_TP901"/>
    <property type="match status" value="1"/>
</dbReference>
<dbReference type="PANTHER" id="PTHR37813">
    <property type="entry name" value="FELS-2 PROPHAGE PROTEIN"/>
    <property type="match status" value="1"/>
</dbReference>
<comment type="caution">
    <text evidence="4">The sequence shown here is derived from an EMBL/GenBank/DDBJ whole genome shotgun (WGS) entry which is preliminary data.</text>
</comment>
<dbReference type="Proteomes" id="UP000646478">
    <property type="component" value="Unassembled WGS sequence"/>
</dbReference>
<sequence>MKGKAMDVAGLVTVRVKADLTELDRGLADGRKKSEAFGREAPRAFRGVDSAAKEAGRSIKGVASQAAVANDNVRVMGASSRIAAAGMRQMASAGAAFGVAMAAAFSLSPAFAFQDALAEVSTLVDTATFDMQGLEQAALKQAAAFGGGGAPQAKAFYQIISAGASSAAQATDTLTAANLLAVGGVTSVTTAADGLTSVLNAYGSKVEGATAVSDALFVGMRAGKTTIGELSSSLGQVAPLAAQTGVTFDELVASISALTKGGIATSEAVTGVRAILAAVAKPTVEASKAANALGLDFSAAGLASKGFAGFIGDIQKKTGGSTEALSLLFGGVEALVPIMALSGQAGVDFTAILEQMGDKAGATAEAFAKMEASPSFQAGRVWSALQSEILGSSSALSDGLVVAMKFTADNMGRLVGVVKVVGAALLVAFAPTILSMMAAGFVAIGTAGVAAFTAITVAIAANPLGAILVAITTIITALYVFRDDIKEVFGVDVVATAKGAANAVIGAFVGGYHVVMEQWRNLPTLFSALGKQAYNSLVSEFEKPALAINGMTIIPGLDLSSMKSDLTDAEKSSLSGATATFNKDFNRDYIGDRFGGVAESAGSAAASIAKVTDASTSAALALGETDKAAAKTKNSYDEIVRSANQFIAAQQLEASVIGLTEQAASRLRFEQDLLNQAANDNIKLTPKQKEELMGLAAGMAAAEAETKRLTDAYDFQKDVLKGVFSDFRSALDDGKLSWQDLGNVAISVLDKITDKLLNDVIDAIMQVNGAGSGGGGFLSSLLGMFGGGGGGAVDPWAGMRMANGGAFSGGNVIPFATGGIVGSPTQFPMSGGRTGLMGEAGPEGILPLRRNSAGQLGVMASGASNNNQPQSTHVTVGVSVDNNGNLQAFVKSVARGESQAAIKSYDKTGAMRIRRDSQQAGRRGIA</sequence>
<reference evidence="4" key="2">
    <citation type="submission" date="2020-09" db="EMBL/GenBank/DDBJ databases">
        <authorList>
            <person name="Sun Q."/>
            <person name="Zhou Y."/>
        </authorList>
    </citation>
    <scope>NUCLEOTIDE SEQUENCE</scope>
    <source>
        <strain evidence="4">CGMCC 1.15082</strain>
    </source>
</reference>
<dbReference type="EMBL" id="BMHH01000013">
    <property type="protein sequence ID" value="GGB00699.1"/>
    <property type="molecule type" value="Genomic_DNA"/>
</dbReference>
<keyword evidence="5" id="KW-1185">Reference proteome</keyword>
<feature type="transmembrane region" description="Helical" evidence="2">
    <location>
        <begin position="440"/>
        <end position="459"/>
    </location>
</feature>
<dbReference type="Pfam" id="PF10145">
    <property type="entry name" value="PhageMin_Tail"/>
    <property type="match status" value="1"/>
</dbReference>
<feature type="transmembrane region" description="Helical" evidence="2">
    <location>
        <begin position="414"/>
        <end position="434"/>
    </location>
</feature>
<feature type="transmembrane region" description="Helical" evidence="2">
    <location>
        <begin position="464"/>
        <end position="481"/>
    </location>
</feature>
<evidence type="ECO:0000313" key="5">
    <source>
        <dbReference type="Proteomes" id="UP000646478"/>
    </source>
</evidence>
<gene>
    <name evidence="4" type="ORF">GCM10011491_31110</name>
</gene>
<keyword evidence="1" id="KW-1188">Viral release from host cell</keyword>
<accession>A0A916SHQ8</accession>
<dbReference type="PANTHER" id="PTHR37813:SF1">
    <property type="entry name" value="FELS-2 PROPHAGE PROTEIN"/>
    <property type="match status" value="1"/>
</dbReference>
<evidence type="ECO:0000313" key="4">
    <source>
        <dbReference type="EMBL" id="GGB00699.1"/>
    </source>
</evidence>
<name>A0A916SHQ8_9HYPH</name>
<keyword evidence="2" id="KW-1133">Transmembrane helix</keyword>
<dbReference type="InterPro" id="IPR010090">
    <property type="entry name" value="Phage_tape_meas"/>
</dbReference>
<evidence type="ECO:0000256" key="1">
    <source>
        <dbReference type="ARBA" id="ARBA00022612"/>
    </source>
</evidence>
<protein>
    <recommendedName>
        <fullName evidence="3">Phage tail tape measure protein domain-containing protein</fullName>
    </recommendedName>
</protein>